<sequence length="270" mass="29884">MVHSWHEINFEPSLLEISPECAIDYNLEEIGKLSGLARDERPQRATASRCESPRPGAARNVNVRETRESRTTEASNRRGRRRQNRDRKKSSVQAQSEKSLRDLGVDFSGSYSAFSKGFASARPIRGYQYRVRPLTSRYLQPRPGTPPTPSRSSADMTDRYGRRALVSARGRILLLIPFWPACDSRAKSGTRTCATPRLPARPVAAGPVHREPRGAGTSSRVLALRQDAVNATFVQLAILALWRACGSLRATSLSLGLLRHLSLASGFFSP</sequence>
<organism evidence="2 3">
    <name type="scientific">Marchantia polymorpha</name>
    <name type="common">Common liverwort</name>
    <name type="synonym">Marchantia aquatica</name>
    <dbReference type="NCBI Taxonomy" id="3197"/>
    <lineage>
        <taxon>Eukaryota</taxon>
        <taxon>Viridiplantae</taxon>
        <taxon>Streptophyta</taxon>
        <taxon>Embryophyta</taxon>
        <taxon>Marchantiophyta</taxon>
        <taxon>Marchantiopsida</taxon>
        <taxon>Marchantiidae</taxon>
        <taxon>Marchantiales</taxon>
        <taxon>Marchantiaceae</taxon>
        <taxon>Marchantia</taxon>
    </lineage>
</organism>
<dbReference type="AlphaFoldDB" id="A0A2R6X1N7"/>
<evidence type="ECO:0000313" key="3">
    <source>
        <dbReference type="Proteomes" id="UP000244005"/>
    </source>
</evidence>
<reference evidence="3" key="1">
    <citation type="journal article" date="2017" name="Cell">
        <title>Insights into land plant evolution garnered from the Marchantia polymorpha genome.</title>
        <authorList>
            <person name="Bowman J.L."/>
            <person name="Kohchi T."/>
            <person name="Yamato K.T."/>
            <person name="Jenkins J."/>
            <person name="Shu S."/>
            <person name="Ishizaki K."/>
            <person name="Yamaoka S."/>
            <person name="Nishihama R."/>
            <person name="Nakamura Y."/>
            <person name="Berger F."/>
            <person name="Adam C."/>
            <person name="Aki S.S."/>
            <person name="Althoff F."/>
            <person name="Araki T."/>
            <person name="Arteaga-Vazquez M.A."/>
            <person name="Balasubrmanian S."/>
            <person name="Barry K."/>
            <person name="Bauer D."/>
            <person name="Boehm C.R."/>
            <person name="Briginshaw L."/>
            <person name="Caballero-Perez J."/>
            <person name="Catarino B."/>
            <person name="Chen F."/>
            <person name="Chiyoda S."/>
            <person name="Chovatia M."/>
            <person name="Davies K.M."/>
            <person name="Delmans M."/>
            <person name="Demura T."/>
            <person name="Dierschke T."/>
            <person name="Dolan L."/>
            <person name="Dorantes-Acosta A.E."/>
            <person name="Eklund D.M."/>
            <person name="Florent S.N."/>
            <person name="Flores-Sandoval E."/>
            <person name="Fujiyama A."/>
            <person name="Fukuzawa H."/>
            <person name="Galik B."/>
            <person name="Grimanelli D."/>
            <person name="Grimwood J."/>
            <person name="Grossniklaus U."/>
            <person name="Hamada T."/>
            <person name="Haseloff J."/>
            <person name="Hetherington A.J."/>
            <person name="Higo A."/>
            <person name="Hirakawa Y."/>
            <person name="Hundley H.N."/>
            <person name="Ikeda Y."/>
            <person name="Inoue K."/>
            <person name="Inoue S.I."/>
            <person name="Ishida S."/>
            <person name="Jia Q."/>
            <person name="Kakita M."/>
            <person name="Kanazawa T."/>
            <person name="Kawai Y."/>
            <person name="Kawashima T."/>
            <person name="Kennedy M."/>
            <person name="Kinose K."/>
            <person name="Kinoshita T."/>
            <person name="Kohara Y."/>
            <person name="Koide E."/>
            <person name="Komatsu K."/>
            <person name="Kopischke S."/>
            <person name="Kubo M."/>
            <person name="Kyozuka J."/>
            <person name="Lagercrantz U."/>
            <person name="Lin S.S."/>
            <person name="Lindquist E."/>
            <person name="Lipzen A.M."/>
            <person name="Lu C.W."/>
            <person name="De Luna E."/>
            <person name="Martienssen R.A."/>
            <person name="Minamino N."/>
            <person name="Mizutani M."/>
            <person name="Mizutani M."/>
            <person name="Mochizuki N."/>
            <person name="Monte I."/>
            <person name="Mosher R."/>
            <person name="Nagasaki H."/>
            <person name="Nakagami H."/>
            <person name="Naramoto S."/>
            <person name="Nishitani K."/>
            <person name="Ohtani M."/>
            <person name="Okamoto T."/>
            <person name="Okumura M."/>
            <person name="Phillips J."/>
            <person name="Pollak B."/>
            <person name="Reinders A."/>
            <person name="Rovekamp M."/>
            <person name="Sano R."/>
            <person name="Sawa S."/>
            <person name="Schmid M.W."/>
            <person name="Shirakawa M."/>
            <person name="Solano R."/>
            <person name="Spunde A."/>
            <person name="Suetsugu N."/>
            <person name="Sugano S."/>
            <person name="Sugiyama A."/>
            <person name="Sun R."/>
            <person name="Suzuki Y."/>
            <person name="Takenaka M."/>
            <person name="Takezawa D."/>
            <person name="Tomogane H."/>
            <person name="Tsuzuki M."/>
            <person name="Ueda T."/>
            <person name="Umeda M."/>
            <person name="Ward J.M."/>
            <person name="Watanabe Y."/>
            <person name="Yazaki K."/>
            <person name="Yokoyama R."/>
            <person name="Yoshitake Y."/>
            <person name="Yotsui I."/>
            <person name="Zachgo S."/>
            <person name="Schmutz J."/>
        </authorList>
    </citation>
    <scope>NUCLEOTIDE SEQUENCE [LARGE SCALE GENOMIC DNA]</scope>
    <source>
        <strain evidence="3">Tak-1</strain>
    </source>
</reference>
<dbReference type="EMBL" id="KZ772714">
    <property type="protein sequence ID" value="PTQ40017.1"/>
    <property type="molecule type" value="Genomic_DNA"/>
</dbReference>
<dbReference type="Proteomes" id="UP000244005">
    <property type="component" value="Unassembled WGS sequence"/>
</dbReference>
<feature type="region of interest" description="Disordered" evidence="1">
    <location>
        <begin position="38"/>
        <end position="98"/>
    </location>
</feature>
<name>A0A2R6X1N7_MARPO</name>
<feature type="region of interest" description="Disordered" evidence="1">
    <location>
        <begin position="190"/>
        <end position="215"/>
    </location>
</feature>
<dbReference type="EMBL" id="KZ772714">
    <property type="protein sequence ID" value="PTQ40015.1"/>
    <property type="molecule type" value="Genomic_DNA"/>
</dbReference>
<feature type="compositionally biased region" description="Basic and acidic residues" evidence="1">
    <location>
        <begin position="62"/>
        <end position="71"/>
    </location>
</feature>
<keyword evidence="3" id="KW-1185">Reference proteome</keyword>
<protein>
    <submittedName>
        <fullName evidence="2">Uncharacterized protein</fullName>
    </submittedName>
</protein>
<proteinExistence type="predicted"/>
<evidence type="ECO:0000256" key="1">
    <source>
        <dbReference type="SAM" id="MobiDB-lite"/>
    </source>
</evidence>
<evidence type="ECO:0000313" key="2">
    <source>
        <dbReference type="EMBL" id="PTQ40017.1"/>
    </source>
</evidence>
<reference evidence="2" key="2">
    <citation type="submission" date="2017-12" db="EMBL/GenBank/DDBJ databases">
        <title>WGS assembly of Marchantia polymorpha.</title>
        <authorList>
            <person name="Bowman J.L."/>
            <person name="Kohchi T."/>
            <person name="Yamato K.T."/>
            <person name="Jenkins J."/>
            <person name="Shu S."/>
            <person name="Ishizaki K."/>
            <person name="Yamaoka S."/>
            <person name="Nishihama R."/>
            <person name="Nakamura Y."/>
            <person name="Berger F."/>
            <person name="Adam C."/>
            <person name="Aki S.S."/>
            <person name="Althoff F."/>
            <person name="Araki T."/>
            <person name="Arteaga-Vazquez M.A."/>
            <person name="Balasubrmanian S."/>
            <person name="Bauer D."/>
            <person name="Boehm C.R."/>
            <person name="Briginshaw L."/>
            <person name="Caballero-Perez J."/>
            <person name="Catarino B."/>
            <person name="Chen F."/>
            <person name="Chiyoda S."/>
            <person name="Chovatia M."/>
            <person name="Davies K.M."/>
            <person name="Delmans M."/>
            <person name="Demura T."/>
            <person name="Dierschke T."/>
            <person name="Dolan L."/>
            <person name="Dorantes-Acosta A.E."/>
            <person name="Eklund D.M."/>
            <person name="Florent S.N."/>
            <person name="Flores-Sandoval E."/>
            <person name="Fujiyama A."/>
            <person name="Fukuzawa H."/>
            <person name="Galik B."/>
            <person name="Grimanelli D."/>
            <person name="Grimwood J."/>
            <person name="Grossniklaus U."/>
            <person name="Hamada T."/>
            <person name="Haseloff J."/>
            <person name="Hetherington A.J."/>
            <person name="Higo A."/>
            <person name="Hirakawa Y."/>
            <person name="Hundley H.N."/>
            <person name="Ikeda Y."/>
            <person name="Inoue K."/>
            <person name="Inoue S."/>
            <person name="Ishida S."/>
            <person name="Jia Q."/>
            <person name="Kakita M."/>
            <person name="Kanazawa T."/>
            <person name="Kawai Y."/>
            <person name="Kawashima T."/>
            <person name="Kennedy M."/>
            <person name="Kinose K."/>
            <person name="Kinoshita T."/>
            <person name="Kohara Y."/>
            <person name="Koide E."/>
            <person name="Komatsu K."/>
            <person name="Kopischke S."/>
            <person name="Kubo M."/>
            <person name="Kyozuka J."/>
            <person name="Lagercrantz U."/>
            <person name="Lin S.S."/>
            <person name="Lindquist E."/>
            <person name="Lipzen A.M."/>
            <person name="Lu C."/>
            <person name="Luna E.D."/>
            <person name="Martienssen R.A."/>
            <person name="Minamino N."/>
            <person name="Mizutani M."/>
            <person name="Mizutani M."/>
            <person name="Mochizuki N."/>
            <person name="Monte I."/>
            <person name="Mosher R."/>
            <person name="Nagasaki H."/>
            <person name="Nakagami H."/>
            <person name="Naramoto S."/>
            <person name="Nishitani K."/>
            <person name="Ohtani M."/>
            <person name="Okamoto T."/>
            <person name="Okumura M."/>
            <person name="Phillips J."/>
            <person name="Pollak B."/>
            <person name="Reinders A."/>
            <person name="Roevekamp M."/>
            <person name="Sano R."/>
            <person name="Sawa S."/>
            <person name="Schmid M.W."/>
            <person name="Shirakawa M."/>
            <person name="Solano R."/>
            <person name="Spunde A."/>
            <person name="Suetsugu N."/>
            <person name="Sugano S."/>
            <person name="Sugiyama A."/>
            <person name="Sun R."/>
            <person name="Suzuki Y."/>
            <person name="Takenaka M."/>
            <person name="Takezawa D."/>
            <person name="Tomogane H."/>
            <person name="Tsuzuki M."/>
            <person name="Ueda T."/>
            <person name="Umeda M."/>
            <person name="Ward J.M."/>
            <person name="Watanabe Y."/>
            <person name="Yazaki K."/>
            <person name="Yokoyama R."/>
            <person name="Yoshitake Y."/>
            <person name="Yotsui I."/>
            <person name="Zachgo S."/>
            <person name="Schmutz J."/>
        </authorList>
    </citation>
    <scope>NUCLEOTIDE SEQUENCE [LARGE SCALE GENOMIC DNA]</scope>
    <source>
        <strain evidence="2">Tak-1</strain>
    </source>
</reference>
<feature type="region of interest" description="Disordered" evidence="1">
    <location>
        <begin position="135"/>
        <end position="158"/>
    </location>
</feature>
<dbReference type="EMBL" id="KZ772714">
    <property type="protein sequence ID" value="PTQ40016.1"/>
    <property type="molecule type" value="Genomic_DNA"/>
</dbReference>
<accession>A0A2R6X1N7</accession>
<feature type="compositionally biased region" description="Basic residues" evidence="1">
    <location>
        <begin position="77"/>
        <end position="90"/>
    </location>
</feature>
<gene>
    <name evidence="2" type="ORF">MARPO_0042s0056</name>
</gene>